<evidence type="ECO:0000256" key="1">
    <source>
        <dbReference type="SAM" id="Phobius"/>
    </source>
</evidence>
<proteinExistence type="predicted"/>
<organism evidence="3 4">
    <name type="scientific">Araneus ventricosus</name>
    <name type="common">Orbweaver spider</name>
    <name type="synonym">Epeira ventricosa</name>
    <dbReference type="NCBI Taxonomy" id="182803"/>
    <lineage>
        <taxon>Eukaryota</taxon>
        <taxon>Metazoa</taxon>
        <taxon>Ecdysozoa</taxon>
        <taxon>Arthropoda</taxon>
        <taxon>Chelicerata</taxon>
        <taxon>Arachnida</taxon>
        <taxon>Araneae</taxon>
        <taxon>Araneomorphae</taxon>
        <taxon>Entelegynae</taxon>
        <taxon>Araneoidea</taxon>
        <taxon>Araneidae</taxon>
        <taxon>Araneus</taxon>
    </lineage>
</organism>
<evidence type="ECO:0000313" key="2">
    <source>
        <dbReference type="EMBL" id="GBM00824.1"/>
    </source>
</evidence>
<dbReference type="Proteomes" id="UP000499080">
    <property type="component" value="Unassembled WGS sequence"/>
</dbReference>
<dbReference type="AlphaFoldDB" id="A0A4Y2C8S8"/>
<reference evidence="3 4" key="1">
    <citation type="journal article" date="2019" name="Sci. Rep.">
        <title>Orb-weaving spider Araneus ventricosus genome elucidates the spidroin gene catalogue.</title>
        <authorList>
            <person name="Kono N."/>
            <person name="Nakamura H."/>
            <person name="Ohtoshi R."/>
            <person name="Moran D.A.P."/>
            <person name="Shinohara A."/>
            <person name="Yoshida Y."/>
            <person name="Fujiwara M."/>
            <person name="Mori M."/>
            <person name="Tomita M."/>
            <person name="Arakawa K."/>
        </authorList>
    </citation>
    <scope>NUCLEOTIDE SEQUENCE [LARGE SCALE GENOMIC DNA]</scope>
</reference>
<keyword evidence="1" id="KW-1133">Transmembrane helix</keyword>
<dbReference type="EMBL" id="BGPR01085769">
    <property type="protein sequence ID" value="GBM00824.1"/>
    <property type="molecule type" value="Genomic_DNA"/>
</dbReference>
<gene>
    <name evidence="2" type="ORF">AVEN_67624_1</name>
    <name evidence="3" type="ORF">AVEN_90381_1</name>
</gene>
<name>A0A4Y2C8S8_ARAVE</name>
<dbReference type="EMBL" id="BGPR01085772">
    <property type="protein sequence ID" value="GBM00841.1"/>
    <property type="molecule type" value="Genomic_DNA"/>
</dbReference>
<keyword evidence="1" id="KW-0812">Transmembrane</keyword>
<accession>A0A4Y2C8S8</accession>
<protein>
    <submittedName>
        <fullName evidence="3">Uncharacterized protein</fullName>
    </submittedName>
</protein>
<keyword evidence="1" id="KW-0472">Membrane</keyword>
<sequence length="96" mass="10252">MLGQQNVTPAGVKTLLEAAAVSLKAISALQACLTASSKEEGPKILTCVLMSGLRDSKNFENFIFSVNVQISGFLLLPLLKYLLAAFEISSARSFTD</sequence>
<keyword evidence="4" id="KW-1185">Reference proteome</keyword>
<evidence type="ECO:0000313" key="3">
    <source>
        <dbReference type="EMBL" id="GBM00841.1"/>
    </source>
</evidence>
<comment type="caution">
    <text evidence="3">The sequence shown here is derived from an EMBL/GenBank/DDBJ whole genome shotgun (WGS) entry which is preliminary data.</text>
</comment>
<feature type="transmembrane region" description="Helical" evidence="1">
    <location>
        <begin position="62"/>
        <end position="83"/>
    </location>
</feature>
<evidence type="ECO:0000313" key="4">
    <source>
        <dbReference type="Proteomes" id="UP000499080"/>
    </source>
</evidence>